<accession>A0ABY1B9U5</accession>
<dbReference type="InterPro" id="IPR010710">
    <property type="entry name" value="DUF1289"/>
</dbReference>
<keyword evidence="2" id="KW-1185">Reference proteome</keyword>
<dbReference type="Proteomes" id="UP000198512">
    <property type="component" value="Unassembled WGS sequence"/>
</dbReference>
<dbReference type="EMBL" id="FOFP01000005">
    <property type="protein sequence ID" value="SEQ32965.1"/>
    <property type="molecule type" value="Genomic_DNA"/>
</dbReference>
<sequence>MADLKNPCIKVCAFKQDICVGCGLRKAEIKAWKKLDKPERRALLAEADMRLLGLAATGRRKN</sequence>
<gene>
    <name evidence="1" type="ORF">SAMN05216600_10556</name>
</gene>
<protein>
    <submittedName>
        <fullName evidence="1">Predicted Fe-S protein YdhL, DUF1289 family</fullName>
    </submittedName>
</protein>
<evidence type="ECO:0000313" key="1">
    <source>
        <dbReference type="EMBL" id="SEQ32965.1"/>
    </source>
</evidence>
<reference evidence="1 2" key="1">
    <citation type="submission" date="2016-10" db="EMBL/GenBank/DDBJ databases">
        <authorList>
            <person name="Varghese N."/>
            <person name="Submissions S."/>
        </authorList>
    </citation>
    <scope>NUCLEOTIDE SEQUENCE [LARGE SCALE GENOMIC DNA]</scope>
    <source>
        <strain evidence="1 2">CIP 109853</strain>
    </source>
</reference>
<organism evidence="1 2">
    <name type="scientific">Pseudomonas cuatrocienegasensis</name>
    <dbReference type="NCBI Taxonomy" id="543360"/>
    <lineage>
        <taxon>Bacteria</taxon>
        <taxon>Pseudomonadati</taxon>
        <taxon>Pseudomonadota</taxon>
        <taxon>Gammaproteobacteria</taxon>
        <taxon>Pseudomonadales</taxon>
        <taxon>Pseudomonadaceae</taxon>
        <taxon>Pseudomonas</taxon>
    </lineage>
</organism>
<evidence type="ECO:0000313" key="2">
    <source>
        <dbReference type="Proteomes" id="UP000198512"/>
    </source>
</evidence>
<proteinExistence type="predicted"/>
<dbReference type="RefSeq" id="WP_069518204.1">
    <property type="nucleotide sequence ID" value="NZ_FOFP01000005.1"/>
</dbReference>
<comment type="caution">
    <text evidence="1">The sequence shown here is derived from an EMBL/GenBank/DDBJ whole genome shotgun (WGS) entry which is preliminary data.</text>
</comment>
<name>A0ABY1B9U5_9PSED</name>
<dbReference type="Pfam" id="PF06945">
    <property type="entry name" value="DUF1289"/>
    <property type="match status" value="1"/>
</dbReference>